<evidence type="ECO:0000256" key="5">
    <source>
        <dbReference type="ARBA" id="ARBA00023136"/>
    </source>
</evidence>
<evidence type="ECO:0000256" key="6">
    <source>
        <dbReference type="ARBA" id="ARBA00023139"/>
    </source>
</evidence>
<dbReference type="Gene3D" id="3.40.190.10">
    <property type="entry name" value="Periplasmic binding protein-like II"/>
    <property type="match status" value="2"/>
</dbReference>
<keyword evidence="3" id="KW-1003">Cell membrane</keyword>
<keyword evidence="4 8" id="KW-0732">Signal</keyword>
<keyword evidence="5" id="KW-0472">Membrane</keyword>
<comment type="subcellular location">
    <subcellularLocation>
        <location evidence="1">Periplasm</location>
    </subcellularLocation>
</comment>
<feature type="signal peptide" evidence="8">
    <location>
        <begin position="1"/>
        <end position="21"/>
    </location>
</feature>
<dbReference type="Pfam" id="PF13416">
    <property type="entry name" value="SBP_bac_8"/>
    <property type="match status" value="1"/>
</dbReference>
<evidence type="ECO:0000256" key="7">
    <source>
        <dbReference type="ARBA" id="ARBA00023288"/>
    </source>
</evidence>
<dbReference type="Proteomes" id="UP000008466">
    <property type="component" value="Chromosome"/>
</dbReference>
<gene>
    <name evidence="9" type="ordered locus">SpiBuddy_0347</name>
</gene>
<evidence type="ECO:0000313" key="9">
    <source>
        <dbReference type="EMBL" id="ADY12183.1"/>
    </source>
</evidence>
<comment type="similarity">
    <text evidence="2">Belongs to the bacterial solute-binding protein 1 family.</text>
</comment>
<dbReference type="InterPro" id="IPR050490">
    <property type="entry name" value="Bact_solute-bd_prot1"/>
</dbReference>
<evidence type="ECO:0000256" key="2">
    <source>
        <dbReference type="ARBA" id="ARBA00008520"/>
    </source>
</evidence>
<dbReference type="AlphaFoldDB" id="F0RU97"/>
<dbReference type="PANTHER" id="PTHR43649">
    <property type="entry name" value="ARABINOSE-BINDING PROTEIN-RELATED"/>
    <property type="match status" value="1"/>
</dbReference>
<protein>
    <submittedName>
        <fullName evidence="9">Extracellular solute-binding protein family 1</fullName>
    </submittedName>
</protein>
<keyword evidence="6" id="KW-0564">Palmitate</keyword>
<organism evidence="9 10">
    <name type="scientific">Sphaerochaeta globosa (strain ATCC BAA-1886 / DSM 22777 / Buddy)</name>
    <name type="common">Spirochaeta sp. (strain Buddy)</name>
    <dbReference type="NCBI Taxonomy" id="158189"/>
    <lineage>
        <taxon>Bacteria</taxon>
        <taxon>Pseudomonadati</taxon>
        <taxon>Spirochaetota</taxon>
        <taxon>Spirochaetia</taxon>
        <taxon>Spirochaetales</taxon>
        <taxon>Sphaerochaetaceae</taxon>
        <taxon>Sphaerochaeta</taxon>
    </lineage>
</organism>
<name>F0RU97_SPHGB</name>
<keyword evidence="7" id="KW-0449">Lipoprotein</keyword>
<dbReference type="KEGG" id="sbu:SpiBuddy_0347"/>
<evidence type="ECO:0000256" key="4">
    <source>
        <dbReference type="ARBA" id="ARBA00022729"/>
    </source>
</evidence>
<dbReference type="PANTHER" id="PTHR43649:SF33">
    <property type="entry name" value="POLYGALACTURONAN_RHAMNOGALACTURONAN-BINDING PROTEIN YTCQ"/>
    <property type="match status" value="1"/>
</dbReference>
<proteinExistence type="inferred from homology"/>
<sequence>MNKRLIVVSVLLLIGITLVFAQGGTEPTAKSDGPTKIEMWYNATQTEVGPLPDDWVGYQILKDRFNIELEASSLPSSTTDQDMKIQAASAADTLPDFFVANREVWLRLANNGMLADVTGLYEKMPNRTGIMFDKDAISFTSLDGHSYGFATPAMISRNEGLLIRKDWLDRLGLSVPKTTDELLQVMKAFTFQDPDGNGRNDTWGYGAFIELTTYEAYPGRRFEPLMGAFGIEGTWNMTASNFGLQIHKPEFYEYMKYMKTIIDEGLIDPNWMAYKKDDFRAAWKQGKFGIMREQNAAFAAKNNYSPFDANFPDGEWIIVDPPVGPSGKNSVGPETRGLRIWSISAKAAEEGKAEKIAEMFEWMASGEGYLLCGWGQEGINYTLKDGIPVTVPGELGFEGPVGQTYIQLRSMAFNYSSDTELISRYPVYTTDVSKKQMSALWALREMQGKKWTNSMGADSMPVPSTDLKTFYEQGLAEFFTGKRALTPENWKSFIAEFDKIGGTAWEKAGLEYAKANSYLK</sequence>
<dbReference type="SUPFAM" id="SSF53850">
    <property type="entry name" value="Periplasmic binding protein-like II"/>
    <property type="match status" value="1"/>
</dbReference>
<dbReference type="EMBL" id="CP002541">
    <property type="protein sequence ID" value="ADY12183.1"/>
    <property type="molecule type" value="Genomic_DNA"/>
</dbReference>
<evidence type="ECO:0000313" key="10">
    <source>
        <dbReference type="Proteomes" id="UP000008466"/>
    </source>
</evidence>
<dbReference type="OrthoDB" id="9787283at2"/>
<accession>F0RU97</accession>
<dbReference type="HOGENOM" id="CLU_021021_3_2_12"/>
<dbReference type="STRING" id="158189.SpiBuddy_0347"/>
<dbReference type="InterPro" id="IPR006059">
    <property type="entry name" value="SBP"/>
</dbReference>
<evidence type="ECO:0000256" key="1">
    <source>
        <dbReference type="ARBA" id="ARBA00004418"/>
    </source>
</evidence>
<dbReference type="eggNOG" id="COG1653">
    <property type="taxonomic scope" value="Bacteria"/>
</dbReference>
<reference evidence="10" key="1">
    <citation type="submission" date="2011-02" db="EMBL/GenBank/DDBJ databases">
        <title>Complete sequence of Spirochaeta sp. Buddy.</title>
        <authorList>
            <person name="Lucas S."/>
            <person name="Copeland A."/>
            <person name="Lapidus A."/>
            <person name="Cheng J.-F."/>
            <person name="Goodwin L."/>
            <person name="Pitluck S."/>
            <person name="Zeytun A."/>
            <person name="Detter J.C."/>
            <person name="Han C."/>
            <person name="Tapia R."/>
            <person name="Land M."/>
            <person name="Hauser L."/>
            <person name="Kyrpides N."/>
            <person name="Ivanova N."/>
            <person name="Mikhailova N."/>
            <person name="Pagani I."/>
            <person name="Ritalahti K.M."/>
            <person name="Loeffler F.E."/>
            <person name="Woyke T."/>
        </authorList>
    </citation>
    <scope>NUCLEOTIDE SEQUENCE [LARGE SCALE GENOMIC DNA]</scope>
    <source>
        <strain evidence="10">ATCC BAA-1886 / DSM 22777 / Buddy</strain>
    </source>
</reference>
<keyword evidence="10" id="KW-1185">Reference proteome</keyword>
<dbReference type="CDD" id="cd13580">
    <property type="entry name" value="PBP2_AlgQ_like_1"/>
    <property type="match status" value="1"/>
</dbReference>
<dbReference type="RefSeq" id="WP_013606036.1">
    <property type="nucleotide sequence ID" value="NC_015152.1"/>
</dbReference>
<feature type="chain" id="PRO_5003259676" evidence="8">
    <location>
        <begin position="22"/>
        <end position="520"/>
    </location>
</feature>
<evidence type="ECO:0000256" key="3">
    <source>
        <dbReference type="ARBA" id="ARBA00022475"/>
    </source>
</evidence>
<evidence type="ECO:0000256" key="8">
    <source>
        <dbReference type="SAM" id="SignalP"/>
    </source>
</evidence>